<evidence type="ECO:0000313" key="3">
    <source>
        <dbReference type="Proteomes" id="UP000291084"/>
    </source>
</evidence>
<protein>
    <submittedName>
        <fullName evidence="2">Uncharacterized protein</fullName>
    </submittedName>
</protein>
<proteinExistence type="predicted"/>
<keyword evidence="3" id="KW-1185">Reference proteome</keyword>
<reference evidence="2 3" key="1">
    <citation type="journal article" date="2015" name="Sci. Rep.">
        <title>The power of single molecule real-time sequencing technology in the de novo assembly of a eukaryotic genome.</title>
        <authorList>
            <person name="Sakai H."/>
            <person name="Naito K."/>
            <person name="Ogiso-Tanaka E."/>
            <person name="Takahashi Y."/>
            <person name="Iseki K."/>
            <person name="Muto C."/>
            <person name="Satou K."/>
            <person name="Teruya K."/>
            <person name="Shiroma A."/>
            <person name="Shimoji M."/>
            <person name="Hirano T."/>
            <person name="Itoh T."/>
            <person name="Kaga A."/>
            <person name="Tomooka N."/>
        </authorList>
    </citation>
    <scope>NUCLEOTIDE SEQUENCE [LARGE SCALE GENOMIC DNA]</scope>
    <source>
        <strain evidence="3">cv. Shumari</strain>
    </source>
</reference>
<evidence type="ECO:0000313" key="2">
    <source>
        <dbReference type="EMBL" id="BAT79186.1"/>
    </source>
</evidence>
<evidence type="ECO:0000256" key="1">
    <source>
        <dbReference type="SAM" id="MobiDB-lite"/>
    </source>
</evidence>
<name>A0A0S3REV4_PHAAN</name>
<dbReference type="EMBL" id="AP015035">
    <property type="protein sequence ID" value="BAT79186.1"/>
    <property type="molecule type" value="Genomic_DNA"/>
</dbReference>
<feature type="region of interest" description="Disordered" evidence="1">
    <location>
        <begin position="92"/>
        <end position="121"/>
    </location>
</feature>
<feature type="compositionally biased region" description="Polar residues" evidence="1">
    <location>
        <begin position="105"/>
        <end position="121"/>
    </location>
</feature>
<sequence>MAERTDAAVALFVVLKNLNRLGSQVESAEQQGKEGALGWSEGVCMDSNSSKIDSAKVAERLTVTDGIKELERCKEPFSMEKEMMEADLVTSAGAFSGTGGDDGQVATTSGKNKANQTEKCF</sequence>
<organism evidence="2 3">
    <name type="scientific">Vigna angularis var. angularis</name>
    <dbReference type="NCBI Taxonomy" id="157739"/>
    <lineage>
        <taxon>Eukaryota</taxon>
        <taxon>Viridiplantae</taxon>
        <taxon>Streptophyta</taxon>
        <taxon>Embryophyta</taxon>
        <taxon>Tracheophyta</taxon>
        <taxon>Spermatophyta</taxon>
        <taxon>Magnoliopsida</taxon>
        <taxon>eudicotyledons</taxon>
        <taxon>Gunneridae</taxon>
        <taxon>Pentapetalae</taxon>
        <taxon>rosids</taxon>
        <taxon>fabids</taxon>
        <taxon>Fabales</taxon>
        <taxon>Fabaceae</taxon>
        <taxon>Papilionoideae</taxon>
        <taxon>50 kb inversion clade</taxon>
        <taxon>NPAAA clade</taxon>
        <taxon>indigoferoid/millettioid clade</taxon>
        <taxon>Phaseoleae</taxon>
        <taxon>Vigna</taxon>
    </lineage>
</organism>
<gene>
    <name evidence="2" type="primary">Vigan.02G201700</name>
    <name evidence="2" type="ORF">VIGAN_02201700</name>
</gene>
<dbReference type="AlphaFoldDB" id="A0A0S3REV4"/>
<dbReference type="Proteomes" id="UP000291084">
    <property type="component" value="Chromosome 2"/>
</dbReference>
<accession>A0A0S3REV4</accession>